<sequence length="269" mass="29066">MKSIILGVLINTATIGSAFATCTYNLDATPIEISQLYSGQNITEKFPTVVSQDYGYKVTSTSGVLNSLRLYAAGSSTFVQAVSSWDASNSKEATLNGDITLPATGIYAIEFKINSFPYSVLSGSTEYNLGAMIIGTSNNQRGVNIIPTLSNTSTGLKLKIEIVDKLGGTYYTVSYPVPTQLENFRYGIYFNQDSKQLGVIVNGINKGYIGSPMSNKIDALGIILQGRNYNIPSYAAYLNKNITAKLITDKNQIIFNYPVGTKDICGNTI</sequence>
<organism evidence="2 3">
    <name type="scientific">Acinetobacter thutiue</name>
    <dbReference type="NCBI Taxonomy" id="2998078"/>
    <lineage>
        <taxon>Bacteria</taxon>
        <taxon>Pseudomonadati</taxon>
        <taxon>Pseudomonadota</taxon>
        <taxon>Gammaproteobacteria</taxon>
        <taxon>Moraxellales</taxon>
        <taxon>Moraxellaceae</taxon>
        <taxon>Acinetobacter</taxon>
    </lineage>
</organism>
<feature type="chain" id="PRO_5047492520" evidence="1">
    <location>
        <begin position="21"/>
        <end position="269"/>
    </location>
</feature>
<dbReference type="InterPro" id="IPR032620">
    <property type="entry name" value="DUF4882"/>
</dbReference>
<keyword evidence="1" id="KW-0732">Signal</keyword>
<comment type="caution">
    <text evidence="2">The sequence shown here is derived from an EMBL/GenBank/DDBJ whole genome shotgun (WGS) entry which is preliminary data.</text>
</comment>
<evidence type="ECO:0000256" key="1">
    <source>
        <dbReference type="SAM" id="SignalP"/>
    </source>
</evidence>
<gene>
    <name evidence="2" type="ORF">QTA56_03420</name>
</gene>
<feature type="signal peptide" evidence="1">
    <location>
        <begin position="1"/>
        <end position="20"/>
    </location>
</feature>
<dbReference type="EMBL" id="JAUDZE010000001">
    <property type="protein sequence ID" value="MDN0013290.1"/>
    <property type="molecule type" value="Genomic_DNA"/>
</dbReference>
<reference evidence="2" key="1">
    <citation type="submission" date="2023-06" db="EMBL/GenBank/DDBJ databases">
        <title>Two novel species of Acinetobacter isolated from motorbike repairing workshop in Vietnam.</title>
        <authorList>
            <person name="Le N.T.T."/>
        </authorList>
    </citation>
    <scope>NUCLEOTIDE SEQUENCE</scope>
    <source>
        <strain evidence="2">VNH17</strain>
    </source>
</reference>
<protein>
    <submittedName>
        <fullName evidence="2">DUF4882 family protein</fullName>
    </submittedName>
</protein>
<proteinExistence type="predicted"/>
<accession>A0ABT7WKS6</accession>
<evidence type="ECO:0000313" key="3">
    <source>
        <dbReference type="Proteomes" id="UP001168524"/>
    </source>
</evidence>
<dbReference type="Proteomes" id="UP001168524">
    <property type="component" value="Unassembled WGS sequence"/>
</dbReference>
<dbReference type="Pfam" id="PF16223">
    <property type="entry name" value="DUF4882"/>
    <property type="match status" value="1"/>
</dbReference>
<name>A0ABT7WKS6_9GAMM</name>
<keyword evidence="3" id="KW-1185">Reference proteome</keyword>
<dbReference type="RefSeq" id="WP_267979541.1">
    <property type="nucleotide sequence ID" value="NZ_JAPQKF010000001.1"/>
</dbReference>
<evidence type="ECO:0000313" key="2">
    <source>
        <dbReference type="EMBL" id="MDN0013290.1"/>
    </source>
</evidence>